<gene>
    <name evidence="1" type="ORF">GALMADRAFT_720237</name>
</gene>
<sequence>MCSLAEEEQEWRRRPRGVWYRGLELSRRLEGKLELEWHMAGGWADVAPHHSPLFTLAGISCMYLAAQRLSAFIIGVLHSSCHCCQRRLRSIFPSSCLAGNFAHTFGSPTSFDFHDQHSPPKLVDDASRRSTKSTLNSLRRRWPHRSRCFCPLSHPRNHENLTYNHDLEQKGVFEVSFLQTLYLGLAFPAPPTSVRRPQSSCE</sequence>
<dbReference type="AlphaFoldDB" id="A0A067TXE1"/>
<name>A0A067TXE1_GALM3</name>
<proteinExistence type="predicted"/>
<accession>A0A067TXE1</accession>
<evidence type="ECO:0000313" key="1">
    <source>
        <dbReference type="EMBL" id="KDR84654.1"/>
    </source>
</evidence>
<dbReference type="Proteomes" id="UP000027222">
    <property type="component" value="Unassembled WGS sequence"/>
</dbReference>
<evidence type="ECO:0000313" key="2">
    <source>
        <dbReference type="Proteomes" id="UP000027222"/>
    </source>
</evidence>
<keyword evidence="2" id="KW-1185">Reference proteome</keyword>
<organism evidence="1 2">
    <name type="scientific">Galerina marginata (strain CBS 339.88)</name>
    <dbReference type="NCBI Taxonomy" id="685588"/>
    <lineage>
        <taxon>Eukaryota</taxon>
        <taxon>Fungi</taxon>
        <taxon>Dikarya</taxon>
        <taxon>Basidiomycota</taxon>
        <taxon>Agaricomycotina</taxon>
        <taxon>Agaricomycetes</taxon>
        <taxon>Agaricomycetidae</taxon>
        <taxon>Agaricales</taxon>
        <taxon>Agaricineae</taxon>
        <taxon>Strophariaceae</taxon>
        <taxon>Galerina</taxon>
    </lineage>
</organism>
<dbReference type="HOGENOM" id="CLU_1354695_0_0_1"/>
<reference evidence="2" key="1">
    <citation type="journal article" date="2014" name="Proc. Natl. Acad. Sci. U.S.A.">
        <title>Extensive sampling of basidiomycete genomes demonstrates inadequacy of the white-rot/brown-rot paradigm for wood decay fungi.</title>
        <authorList>
            <person name="Riley R."/>
            <person name="Salamov A.A."/>
            <person name="Brown D.W."/>
            <person name="Nagy L.G."/>
            <person name="Floudas D."/>
            <person name="Held B.W."/>
            <person name="Levasseur A."/>
            <person name="Lombard V."/>
            <person name="Morin E."/>
            <person name="Otillar R."/>
            <person name="Lindquist E.A."/>
            <person name="Sun H."/>
            <person name="LaButti K.M."/>
            <person name="Schmutz J."/>
            <person name="Jabbour D."/>
            <person name="Luo H."/>
            <person name="Baker S.E."/>
            <person name="Pisabarro A.G."/>
            <person name="Walton J.D."/>
            <person name="Blanchette R.A."/>
            <person name="Henrissat B."/>
            <person name="Martin F."/>
            <person name="Cullen D."/>
            <person name="Hibbett D.S."/>
            <person name="Grigoriev I.V."/>
        </authorList>
    </citation>
    <scope>NUCLEOTIDE SEQUENCE [LARGE SCALE GENOMIC DNA]</scope>
    <source>
        <strain evidence="2">CBS 339.88</strain>
    </source>
</reference>
<protein>
    <submittedName>
        <fullName evidence="1">Uncharacterized protein</fullName>
    </submittedName>
</protein>
<dbReference type="EMBL" id="KL142368">
    <property type="protein sequence ID" value="KDR84654.1"/>
    <property type="molecule type" value="Genomic_DNA"/>
</dbReference>